<dbReference type="Gene3D" id="1.20.140.70">
    <property type="entry name" value="Oligopeptidase f, N-terminal domain"/>
    <property type="match status" value="1"/>
</dbReference>
<proteinExistence type="inferred from homology"/>
<comment type="similarity">
    <text evidence="6">Belongs to the peptidase M3 family.</text>
</comment>
<sequence length="596" mass="68950">MEKVIGENWSLDSLYAGGKESSELNGLISQLKHDMKGFQEIVQTFDQFYSEKDLIDLLQQIQEFKQASFELDEFMVCLYAVNVDDPYVSKLVDESAKLQADYESLKIDLDEILAGISEAKWKHLMNHDEVKEYQFYLEERKQKMDDKLPIEMEKVINKLSVNGFIGWEDYYEQMMGALRFPVEKDGKKEEISFGQAGRYLFSSDRSVRQNIARNIVEVCEKQAESFATVLNRINGFRLDVYKQRGWDNVLKEAMEENRINEQTVQTMVSAINENREVAHIFFKRKAQVMELEKLAWYDMETPSFTSDKKISYQEAADIIITQFYKFSDKLGKFAENAFQEGWIEAEDRKGKTHGGFCAFMPLKKESRIFLTFTGSYQDVVTIAHELGHAYHNYILQDEPAFTQEISTSVAETASTFAENLVLDAAIEHASSEEDKLSLLEMKILNGLKYQVTVPAMFEFEQKLYGQRMQGPLTANEISSLMEGMIKKIYGDALDENNKYLWMTIPHFFHTDLAFYNIPYTIGYLFSNGIYAMAKEQGKQFPEQYDALLQSSGKMTVEDLASRFLNKDIGEKEFWEASLEPTIEAINEYMKLTEKMV</sequence>
<evidence type="ECO:0000313" key="9">
    <source>
        <dbReference type="EMBL" id="SEQ74050.1"/>
    </source>
</evidence>
<keyword evidence="3 6" id="KW-0378">Hydrolase</keyword>
<name>A0A1H9IHG0_9BACI</name>
<evidence type="ECO:0000259" key="8">
    <source>
        <dbReference type="Pfam" id="PF08439"/>
    </source>
</evidence>
<evidence type="ECO:0000259" key="7">
    <source>
        <dbReference type="Pfam" id="PF01432"/>
    </source>
</evidence>
<feature type="domain" description="Peptidase M3A/M3B catalytic" evidence="7">
    <location>
        <begin position="202"/>
        <end position="575"/>
    </location>
</feature>
<comment type="cofactor">
    <cofactor evidence="6">
        <name>Zn(2+)</name>
        <dbReference type="ChEBI" id="CHEBI:29105"/>
    </cofactor>
    <text evidence="6">Binds 1 zinc ion.</text>
</comment>
<comment type="caution">
    <text evidence="9">The sequence shown here is derived from an EMBL/GenBank/DDBJ whole genome shotgun (WGS) entry which is preliminary data.</text>
</comment>
<evidence type="ECO:0000256" key="1">
    <source>
        <dbReference type="ARBA" id="ARBA00022670"/>
    </source>
</evidence>
<evidence type="ECO:0000256" key="6">
    <source>
        <dbReference type="RuleBase" id="RU003435"/>
    </source>
</evidence>
<reference evidence="9 10" key="1">
    <citation type="submission" date="2016-10" db="EMBL/GenBank/DDBJ databases">
        <authorList>
            <person name="Varghese N."/>
            <person name="Submissions S."/>
        </authorList>
    </citation>
    <scope>NUCLEOTIDE SEQUENCE [LARGE SCALE GENOMIC DNA]</scope>
    <source>
        <strain evidence="9 10">CGMCC 1.7734</strain>
    </source>
</reference>
<dbReference type="EMBL" id="FOEH01000005">
    <property type="protein sequence ID" value="SEQ74050.1"/>
    <property type="molecule type" value="Genomic_DNA"/>
</dbReference>
<dbReference type="InterPro" id="IPR013647">
    <property type="entry name" value="OligopepF_N_dom"/>
</dbReference>
<evidence type="ECO:0000256" key="3">
    <source>
        <dbReference type="ARBA" id="ARBA00022801"/>
    </source>
</evidence>
<evidence type="ECO:0000256" key="2">
    <source>
        <dbReference type="ARBA" id="ARBA00022723"/>
    </source>
</evidence>
<dbReference type="SUPFAM" id="SSF55486">
    <property type="entry name" value="Metalloproteases ('zincins'), catalytic domain"/>
    <property type="match status" value="1"/>
</dbReference>
<dbReference type="PANTHER" id="PTHR34217:SF1">
    <property type="entry name" value="CARBOXYPEPTIDASE 1"/>
    <property type="match status" value="1"/>
</dbReference>
<keyword evidence="1 6" id="KW-0645">Protease</keyword>
<keyword evidence="5 6" id="KW-0482">Metalloprotease</keyword>
<protein>
    <submittedName>
        <fullName evidence="9">Oligoendopeptidase, pepF/M3 family</fullName>
    </submittedName>
</protein>
<dbReference type="CDD" id="cd09607">
    <property type="entry name" value="M3B_PepF"/>
    <property type="match status" value="1"/>
</dbReference>
<dbReference type="RefSeq" id="WP_092505489.1">
    <property type="nucleotide sequence ID" value="NZ_FOEH01000005.1"/>
</dbReference>
<dbReference type="Pfam" id="PF01432">
    <property type="entry name" value="Peptidase_M3"/>
    <property type="match status" value="1"/>
</dbReference>
<accession>A0A1H9IHG0</accession>
<dbReference type="InterPro" id="IPR034006">
    <property type="entry name" value="M3B_PepF_2"/>
</dbReference>
<dbReference type="InterPro" id="IPR042088">
    <property type="entry name" value="OligoPept_F_C"/>
</dbReference>
<dbReference type="PANTHER" id="PTHR34217">
    <property type="entry name" value="METAL-DEPENDENT CARBOXYPEPTIDASE"/>
    <property type="match status" value="1"/>
</dbReference>
<dbReference type="InterPro" id="IPR001567">
    <property type="entry name" value="Pept_M3A_M3B_dom"/>
</dbReference>
<evidence type="ECO:0000256" key="5">
    <source>
        <dbReference type="ARBA" id="ARBA00023049"/>
    </source>
</evidence>
<keyword evidence="4 6" id="KW-0862">Zinc</keyword>
<organism evidence="9 10">
    <name type="scientific">Virgibacillus subterraneus</name>
    <dbReference type="NCBI Taxonomy" id="621109"/>
    <lineage>
        <taxon>Bacteria</taxon>
        <taxon>Bacillati</taxon>
        <taxon>Bacillota</taxon>
        <taxon>Bacilli</taxon>
        <taxon>Bacillales</taxon>
        <taxon>Bacillaceae</taxon>
        <taxon>Virgibacillus</taxon>
    </lineage>
</organism>
<evidence type="ECO:0000256" key="4">
    <source>
        <dbReference type="ARBA" id="ARBA00022833"/>
    </source>
</evidence>
<dbReference type="Pfam" id="PF08439">
    <property type="entry name" value="Peptidase_M3_N"/>
    <property type="match status" value="1"/>
</dbReference>
<feature type="domain" description="Oligopeptidase F N-terminal" evidence="8">
    <location>
        <begin position="115"/>
        <end position="180"/>
    </location>
</feature>
<dbReference type="InterPro" id="IPR001333">
    <property type="entry name" value="Peptidase_M32_Taq"/>
</dbReference>
<keyword evidence="10" id="KW-1185">Reference proteome</keyword>
<evidence type="ECO:0000313" key="10">
    <source>
        <dbReference type="Proteomes" id="UP000198733"/>
    </source>
</evidence>
<dbReference type="Proteomes" id="UP000198733">
    <property type="component" value="Unassembled WGS sequence"/>
</dbReference>
<gene>
    <name evidence="9" type="ORF">SAMN05216232_3210</name>
</gene>
<keyword evidence="2 6" id="KW-0479">Metal-binding</keyword>
<dbReference type="Gene3D" id="1.10.1370.20">
    <property type="entry name" value="Oligoendopeptidase f, C-terminal domain"/>
    <property type="match status" value="1"/>
</dbReference>